<name>A0A098GI25_LEGMI</name>
<dbReference type="HOGENOM" id="CLU_2604839_0_0_6"/>
<keyword evidence="1" id="KW-0732">Signal</keyword>
<dbReference type="RefSeq" id="WP_045100243.1">
    <property type="nucleotide sequence ID" value="NZ_CP020614.1"/>
</dbReference>
<accession>A0A098GI25</accession>
<dbReference type="OrthoDB" id="5646208at2"/>
<dbReference type="AlphaFoldDB" id="A0A098GI25"/>
<gene>
    <name evidence="2" type="ORF">LMI_2880</name>
    <name evidence="3" type="ORF">SAMN02982997_02739</name>
</gene>
<dbReference type="Proteomes" id="UP000182998">
    <property type="component" value="Unassembled WGS sequence"/>
</dbReference>
<reference evidence="4" key="1">
    <citation type="submission" date="2014-09" db="EMBL/GenBank/DDBJ databases">
        <authorList>
            <person name="Gomez-Valero L."/>
        </authorList>
    </citation>
    <scope>NUCLEOTIDE SEQUENCE [LARGE SCALE GENOMIC DNA]</scope>
    <source>
        <strain evidence="4">ATCC33218</strain>
    </source>
</reference>
<feature type="signal peptide" evidence="1">
    <location>
        <begin position="1"/>
        <end position="25"/>
    </location>
</feature>
<organism evidence="2 4">
    <name type="scientific">Legionella micdadei</name>
    <name type="common">Tatlockia micdadei</name>
    <dbReference type="NCBI Taxonomy" id="451"/>
    <lineage>
        <taxon>Bacteria</taxon>
        <taxon>Pseudomonadati</taxon>
        <taxon>Pseudomonadota</taxon>
        <taxon>Gammaproteobacteria</taxon>
        <taxon>Legionellales</taxon>
        <taxon>Legionellaceae</taxon>
        <taxon>Legionella</taxon>
    </lineage>
</organism>
<evidence type="ECO:0000313" key="5">
    <source>
        <dbReference type="Proteomes" id="UP000182998"/>
    </source>
</evidence>
<evidence type="ECO:0000256" key="1">
    <source>
        <dbReference type="SAM" id="SignalP"/>
    </source>
</evidence>
<dbReference type="Proteomes" id="UP000032414">
    <property type="component" value="Chromosome I"/>
</dbReference>
<evidence type="ECO:0000313" key="2">
    <source>
        <dbReference type="EMBL" id="CEG62119.1"/>
    </source>
</evidence>
<proteinExistence type="predicted"/>
<dbReference type="KEGG" id="tmc:LMI_2880"/>
<dbReference type="PROSITE" id="PS51257">
    <property type="entry name" value="PROKAR_LIPOPROTEIN"/>
    <property type="match status" value="1"/>
</dbReference>
<evidence type="ECO:0008006" key="6">
    <source>
        <dbReference type="Google" id="ProtNLM"/>
    </source>
</evidence>
<reference evidence="3 5" key="3">
    <citation type="submission" date="2016-10" db="EMBL/GenBank/DDBJ databases">
        <authorList>
            <person name="Varghese N."/>
            <person name="Submissions S."/>
        </authorList>
    </citation>
    <scope>NUCLEOTIDE SEQUENCE [LARGE SCALE GENOMIC DNA]</scope>
    <source>
        <strain evidence="3 5">ATCC 33218</strain>
    </source>
</reference>
<dbReference type="EMBL" id="FMVN01000016">
    <property type="protein sequence ID" value="SCY74159.1"/>
    <property type="molecule type" value="Genomic_DNA"/>
</dbReference>
<sequence length="79" mass="9246">MKKIIIAVSMVLPATFLTGCTISEASYSPGYNNDYVYAVGYYGYRPYWTSYYSGGWGNVGYWRGYRAYSNRSWFEGRRW</sequence>
<evidence type="ECO:0000313" key="3">
    <source>
        <dbReference type="EMBL" id="SCY74159.1"/>
    </source>
</evidence>
<feature type="chain" id="PRO_5009750828" description="Lipoprotein" evidence="1">
    <location>
        <begin position="26"/>
        <end position="79"/>
    </location>
</feature>
<evidence type="ECO:0000313" key="4">
    <source>
        <dbReference type="Proteomes" id="UP000032414"/>
    </source>
</evidence>
<reference evidence="2" key="2">
    <citation type="submission" date="2014-09" db="EMBL/GenBank/DDBJ databases">
        <authorList>
            <person name="GOMEZ-VALERO Laura"/>
        </authorList>
    </citation>
    <scope>NUCLEOTIDE SEQUENCE</scope>
    <source>
        <strain evidence="2">ATCC33218</strain>
    </source>
</reference>
<dbReference type="PATRIC" id="fig|451.8.peg.2472"/>
<keyword evidence="5" id="KW-1185">Reference proteome</keyword>
<protein>
    <recommendedName>
        <fullName evidence="6">Lipoprotein</fullName>
    </recommendedName>
</protein>
<dbReference type="EMBL" id="LN614830">
    <property type="protein sequence ID" value="CEG62119.1"/>
    <property type="molecule type" value="Genomic_DNA"/>
</dbReference>